<gene>
    <name evidence="14" type="ORF">ABMA28_010752</name>
</gene>
<feature type="domain" description="Ig-like" evidence="13">
    <location>
        <begin position="748"/>
        <end position="831"/>
    </location>
</feature>
<feature type="compositionally biased region" description="Polar residues" evidence="10">
    <location>
        <begin position="1814"/>
        <end position="1843"/>
    </location>
</feature>
<dbReference type="InterPro" id="IPR028181">
    <property type="entry name" value="SCIMP"/>
</dbReference>
<dbReference type="PANTHER" id="PTHR11640">
    <property type="entry name" value="NEPHRIN"/>
    <property type="match status" value="1"/>
</dbReference>
<dbReference type="Pfam" id="PF15050">
    <property type="entry name" value="SCIMP"/>
    <property type="match status" value="1"/>
</dbReference>
<dbReference type="InterPro" id="IPR013162">
    <property type="entry name" value="CD80_C2-set"/>
</dbReference>
<evidence type="ECO:0000256" key="9">
    <source>
        <dbReference type="ARBA" id="ARBA00068688"/>
    </source>
</evidence>
<feature type="transmembrane region" description="Helical" evidence="11">
    <location>
        <begin position="843"/>
        <end position="868"/>
    </location>
</feature>
<keyword evidence="5" id="KW-1015">Disulfide bond</keyword>
<evidence type="ECO:0000256" key="8">
    <source>
        <dbReference type="ARBA" id="ARBA00061228"/>
    </source>
</evidence>
<feature type="region of interest" description="Disordered" evidence="10">
    <location>
        <begin position="1755"/>
        <end position="1777"/>
    </location>
</feature>
<keyword evidence="11" id="KW-0812">Transmembrane</keyword>
<comment type="caution">
    <text evidence="14">The sequence shown here is derived from an EMBL/GenBank/DDBJ whole genome shotgun (WGS) entry which is preliminary data.</text>
</comment>
<dbReference type="InterPro" id="IPR036179">
    <property type="entry name" value="Ig-like_dom_sf"/>
</dbReference>
<evidence type="ECO:0000259" key="13">
    <source>
        <dbReference type="PROSITE" id="PS50835"/>
    </source>
</evidence>
<keyword evidence="12" id="KW-0732">Signal</keyword>
<keyword evidence="6" id="KW-0325">Glycoprotein</keyword>
<feature type="compositionally biased region" description="Basic and acidic residues" evidence="10">
    <location>
        <begin position="1077"/>
        <end position="1088"/>
    </location>
</feature>
<evidence type="ECO:0000256" key="1">
    <source>
        <dbReference type="ARBA" id="ARBA00004479"/>
    </source>
</evidence>
<feature type="domain" description="Ig-like" evidence="13">
    <location>
        <begin position="135"/>
        <end position="233"/>
    </location>
</feature>
<dbReference type="InterPro" id="IPR051275">
    <property type="entry name" value="Cell_adhesion_signaling"/>
</dbReference>
<dbReference type="GO" id="GO:0016020">
    <property type="term" value="C:membrane"/>
    <property type="evidence" value="ECO:0007669"/>
    <property type="project" value="UniProtKB-SubCell"/>
</dbReference>
<feature type="domain" description="Ig-like" evidence="13">
    <location>
        <begin position="444"/>
        <end position="528"/>
    </location>
</feature>
<dbReference type="InterPro" id="IPR003598">
    <property type="entry name" value="Ig_sub2"/>
</dbReference>
<feature type="domain" description="Ig-like" evidence="13">
    <location>
        <begin position="237"/>
        <end position="331"/>
    </location>
</feature>
<name>A0ABD0SBG3_LOXSC</name>
<dbReference type="Pfam" id="PF13895">
    <property type="entry name" value="Ig_2"/>
    <property type="match status" value="1"/>
</dbReference>
<dbReference type="Pfam" id="PF13927">
    <property type="entry name" value="Ig_3"/>
    <property type="match status" value="3"/>
</dbReference>
<comment type="subcellular location">
    <subcellularLocation>
        <location evidence="1">Membrane</location>
        <topology evidence="1">Single-pass type I membrane protein</topology>
    </subcellularLocation>
    <subcellularLocation>
        <location evidence="2">Secreted</location>
    </subcellularLocation>
</comment>
<dbReference type="EMBL" id="JBEDNZ010000026">
    <property type="protein sequence ID" value="KAL0810645.1"/>
    <property type="molecule type" value="Genomic_DNA"/>
</dbReference>
<dbReference type="PROSITE" id="PS50835">
    <property type="entry name" value="IG_LIKE"/>
    <property type="match status" value="7"/>
</dbReference>
<feature type="signal peptide" evidence="12">
    <location>
        <begin position="1"/>
        <end position="27"/>
    </location>
</feature>
<dbReference type="SUPFAM" id="SSF48726">
    <property type="entry name" value="Immunoglobulin"/>
    <property type="match status" value="5"/>
</dbReference>
<feature type="domain" description="Ig-like" evidence="13">
    <location>
        <begin position="336"/>
        <end position="441"/>
    </location>
</feature>
<evidence type="ECO:0000256" key="11">
    <source>
        <dbReference type="SAM" id="Phobius"/>
    </source>
</evidence>
<dbReference type="SMART" id="SM00409">
    <property type="entry name" value="IG"/>
    <property type="match status" value="6"/>
</dbReference>
<dbReference type="Proteomes" id="UP001549921">
    <property type="component" value="Unassembled WGS sequence"/>
</dbReference>
<organism evidence="14 15">
    <name type="scientific">Loxostege sticticalis</name>
    <name type="common">Beet webworm moth</name>
    <dbReference type="NCBI Taxonomy" id="481309"/>
    <lineage>
        <taxon>Eukaryota</taxon>
        <taxon>Metazoa</taxon>
        <taxon>Ecdysozoa</taxon>
        <taxon>Arthropoda</taxon>
        <taxon>Hexapoda</taxon>
        <taxon>Insecta</taxon>
        <taxon>Pterygota</taxon>
        <taxon>Neoptera</taxon>
        <taxon>Endopterygota</taxon>
        <taxon>Lepidoptera</taxon>
        <taxon>Glossata</taxon>
        <taxon>Ditrysia</taxon>
        <taxon>Pyraloidea</taxon>
        <taxon>Crambidae</taxon>
        <taxon>Pyraustinae</taxon>
        <taxon>Loxostege</taxon>
    </lineage>
</organism>
<evidence type="ECO:0000256" key="12">
    <source>
        <dbReference type="SAM" id="SignalP"/>
    </source>
</evidence>
<dbReference type="PROSITE" id="PS51257">
    <property type="entry name" value="PROKAR_LIPOPROTEIN"/>
    <property type="match status" value="1"/>
</dbReference>
<feature type="region of interest" description="Disordered" evidence="10">
    <location>
        <begin position="1146"/>
        <end position="1208"/>
    </location>
</feature>
<keyword evidence="3" id="KW-0964">Secreted</keyword>
<dbReference type="CDD" id="cd00096">
    <property type="entry name" value="Ig"/>
    <property type="match status" value="1"/>
</dbReference>
<keyword evidence="4 11" id="KW-0472">Membrane</keyword>
<proteinExistence type="inferred from homology"/>
<evidence type="ECO:0000313" key="14">
    <source>
        <dbReference type="EMBL" id="KAL0810644.1"/>
    </source>
</evidence>
<reference evidence="14 15" key="1">
    <citation type="submission" date="2024-06" db="EMBL/GenBank/DDBJ databases">
        <title>A chromosome-level genome assembly of beet webworm, Loxostege sticticalis.</title>
        <authorList>
            <person name="Zhang Y."/>
        </authorList>
    </citation>
    <scope>NUCLEOTIDE SEQUENCE [LARGE SCALE GENOMIC DNA]</scope>
    <source>
        <strain evidence="14">AQ028</strain>
        <tissue evidence="14">Male pupae</tissue>
    </source>
</reference>
<feature type="region of interest" description="Disordered" evidence="10">
    <location>
        <begin position="1814"/>
        <end position="1845"/>
    </location>
</feature>
<protein>
    <recommendedName>
        <fullName evidence="9">Hemolin</fullName>
    </recommendedName>
</protein>
<dbReference type="GO" id="GO:0005576">
    <property type="term" value="C:extracellular region"/>
    <property type="evidence" value="ECO:0007669"/>
    <property type="project" value="UniProtKB-SubCell"/>
</dbReference>
<dbReference type="SMART" id="SM00408">
    <property type="entry name" value="IGc2"/>
    <property type="match status" value="5"/>
</dbReference>
<accession>A0ABD0SBG3</accession>
<feature type="region of interest" description="Disordered" evidence="10">
    <location>
        <begin position="963"/>
        <end position="992"/>
    </location>
</feature>
<feature type="chain" id="PRO_5044722628" description="Hemolin" evidence="12">
    <location>
        <begin position="28"/>
        <end position="1854"/>
    </location>
</feature>
<evidence type="ECO:0000313" key="15">
    <source>
        <dbReference type="Proteomes" id="UP001549921"/>
    </source>
</evidence>
<dbReference type="Pfam" id="PF08205">
    <property type="entry name" value="C2-set_2"/>
    <property type="match status" value="1"/>
</dbReference>
<evidence type="ECO:0000256" key="2">
    <source>
        <dbReference type="ARBA" id="ARBA00004613"/>
    </source>
</evidence>
<feature type="region of interest" description="Disordered" evidence="10">
    <location>
        <begin position="1024"/>
        <end position="1095"/>
    </location>
</feature>
<dbReference type="InterPro" id="IPR013783">
    <property type="entry name" value="Ig-like_fold"/>
</dbReference>
<feature type="domain" description="Ig-like" evidence="13">
    <location>
        <begin position="533"/>
        <end position="644"/>
    </location>
</feature>
<keyword evidence="7" id="KW-0393">Immunoglobulin domain</keyword>
<evidence type="ECO:0000256" key="10">
    <source>
        <dbReference type="SAM" id="MobiDB-lite"/>
    </source>
</evidence>
<dbReference type="InterPro" id="IPR007110">
    <property type="entry name" value="Ig-like_dom"/>
</dbReference>
<dbReference type="InterPro" id="IPR003599">
    <property type="entry name" value="Ig_sub"/>
</dbReference>
<dbReference type="FunFam" id="2.60.40.10:FF:000032">
    <property type="entry name" value="palladin isoform X1"/>
    <property type="match status" value="1"/>
</dbReference>
<dbReference type="Gene3D" id="2.60.40.10">
    <property type="entry name" value="Immunoglobulins"/>
    <property type="match status" value="7"/>
</dbReference>
<evidence type="ECO:0000256" key="4">
    <source>
        <dbReference type="ARBA" id="ARBA00023136"/>
    </source>
</evidence>
<feature type="compositionally biased region" description="Basic and acidic residues" evidence="10">
    <location>
        <begin position="1039"/>
        <end position="1055"/>
    </location>
</feature>
<sequence length="1854" mass="208731">MTHTIRRRRKTVLNLILPYLYLIVSLSCSPNNCTLYHVYFIKVNLKRFPENLTFKNPMLWQQYQILPDNDINGGVSHIYLNTYNIHDLGTNARAHHTNICPLRDSNPQPLASQSGARLKIALDDENRYYQEILPPNKTFIKGVGEHAVQGTLLTLVCTASGARPAADIIWFNGTEKMDRVQYNINSDTTFETTSNVTFEATKFENRQKFHCEASNEVTERTHDHPMHATRELEIYYPPIVRVEPRNMTVVEGSKLLLKCEYESNPSSLNTVIWYRNGERVSVNDTSHFDGGTTDQHSLIIKDARGGDMGNYTCLLANSVGNGTSDHSIHVNVLYKPQVRLTMSSPSPILETDHKNVTLTCEVVSGNPPILDEVIWYLDGEVLKHLPECNGTDGEENLCNEVDPSMLLLQDTTKSFHGNYSCKGKNYAGWGNESAMTELVVNYPPGPAKLTYSPWRVVKGKSLVLSCSIKEKGRPEVHRFRWHRGGRPVPDIVSQNWTIDPVTLDHRTNFSCRGSNAGGEGEQASVAIDVLAPPSFKYAMNHYSGALYKSQNISLSCTVECAPLCSVQWLKDGQLIDEKDERYYVRTRKIEPQVNRNDFEATESTLHWNMSAWAGRVLDRAADSARYTCRSSRNDAGPPVNSTTKFAVEYEPENITVTPKVVSVIENEIPAKVVCSARGFPMPSFSWRRAHPSKGLAREHSNSSLVLSSSSTLLLGPAQRRDAGDYVCEAYNRHGSVNTTVFLDVMYVPACGIKKTTINGDPVLVCTAHANPAEVSFVWKLENDNDSLTYEEIRQSGSQSFLKLSTSVDVYRTYLCYANNSVGITRCEMDVPGIVPWWRDQHKLILIGGIALAVLVITVILCIIIICVCRRMRAKSKYNNPVELEERENPDGSCINEVSIAQSIISQALPALSPRINLSFSSKSSDRTRLVDSSYPHSLEMNKFKEQQTSSLQANLSQLEATIKSSEETETAQTPKTEPKADTNKAQTVVTPSKWPLKPGVLVHVNSNHTLSPKNQARLQNVNNQNKEAEESNLGLLERNNNKEEDKSPNKSEYSKKNGKPRRHTQNVVTGLLKNLRRKSEDSDDDSGKYKKINKSNKRAVSLMSLNKSGYSVPKNRLRSLFQSETPNVIVTEGVVSFKRPDRIATSARIKPFTDQTPSRNTRKRKKPGDDSPPTNGVDNAVNGTLGADNPGLYENLPFHGLQQPPNKPVQAIQPRVVDKNQKTAKGIENLQKQLTTNPSFTPRIVCPPFMQNSMPYPIASPSNSQYPTFGIPVLSPIQQMYPLHQTVLLNPYLPPMQTSFLKQFPTIDEEISEGDTRKFSSLNTRNIHRKPPQFQSMRVVRKRNIERFYPNTEYGENFNEINNNKDNQGDPDDKDIVFNQDIIYANFPSLLKIKSNVSGVEQFENLTDSIQVCEESKEQISLSTSSLNRPVPAPRTKISPMSSPAKSDHVYVNLSMPLISTKFSKSFDTVDAPVRPSKSAEDISKLKPPRRNKKPAEITISAGDKKIENDSEEEKDNDEKPDFIKPNIIGATPKRNLSITLPSTSLVKSVVSQLNDQAGINKVGLPKKQVIAPNKTLQIPKLAEKPIPKRSIVRRSNSVQSALTHLENGQNTNILQQQYMQKRNHFTNLSSKGKNKKNFQIPLQKHHSFCYFQPIRVDKRIPVDQERSYNNTIGPLIYQPADAQYYTKTLNRSREKNNQKLNRLKKSESLREKLSCVGVYDNYEKPDYPEPEYNESERRSYLQLLKGNYISNSTRNLGPEHNYSPNYNTVGPKDDKPRHKKLVYADLALGNHNLKFKNTVNSNRHLYDTYTIGSDSASKETNSSYKGSASNQRKGNHSQQRSDYATLKFNEIDV</sequence>
<evidence type="ECO:0000256" key="3">
    <source>
        <dbReference type="ARBA" id="ARBA00022525"/>
    </source>
</evidence>
<dbReference type="EMBL" id="JBEDNZ010000026">
    <property type="protein sequence ID" value="KAL0810644.1"/>
    <property type="molecule type" value="Genomic_DNA"/>
</dbReference>
<feature type="region of interest" description="Disordered" evidence="10">
    <location>
        <begin position="1421"/>
        <end position="1446"/>
    </location>
</feature>
<evidence type="ECO:0000256" key="5">
    <source>
        <dbReference type="ARBA" id="ARBA00023157"/>
    </source>
</evidence>
<evidence type="ECO:0000256" key="6">
    <source>
        <dbReference type="ARBA" id="ARBA00023180"/>
    </source>
</evidence>
<comment type="similarity">
    <text evidence="8">Belongs to the hemolin family.</text>
</comment>
<dbReference type="PANTHER" id="PTHR11640:SF31">
    <property type="entry name" value="IRREGULAR CHIASM C-ROUGHEST PROTEIN-RELATED"/>
    <property type="match status" value="1"/>
</dbReference>
<keyword evidence="11" id="KW-1133">Transmembrane helix</keyword>
<feature type="domain" description="Ig-like" evidence="13">
    <location>
        <begin position="651"/>
        <end position="743"/>
    </location>
</feature>
<feature type="region of interest" description="Disordered" evidence="10">
    <location>
        <begin position="1469"/>
        <end position="1529"/>
    </location>
</feature>
<evidence type="ECO:0000256" key="7">
    <source>
        <dbReference type="ARBA" id="ARBA00023319"/>
    </source>
</evidence>